<evidence type="ECO:0000256" key="2">
    <source>
        <dbReference type="ARBA" id="ARBA00019069"/>
    </source>
</evidence>
<organism evidence="4 5">
    <name type="scientific">Polyodon spathula</name>
    <name type="common">North American paddlefish</name>
    <name type="synonym">Squalus spathula</name>
    <dbReference type="NCBI Taxonomy" id="7913"/>
    <lineage>
        <taxon>Eukaryota</taxon>
        <taxon>Metazoa</taxon>
        <taxon>Chordata</taxon>
        <taxon>Craniata</taxon>
        <taxon>Vertebrata</taxon>
        <taxon>Euteleostomi</taxon>
        <taxon>Actinopterygii</taxon>
        <taxon>Chondrostei</taxon>
        <taxon>Acipenseriformes</taxon>
        <taxon>Polyodontidae</taxon>
        <taxon>Polyodon</taxon>
    </lineage>
</organism>
<dbReference type="EMBL" id="JAAWVQ010032483">
    <property type="protein sequence ID" value="MBN3273605.1"/>
    <property type="molecule type" value="Genomic_DNA"/>
</dbReference>
<comment type="caution">
    <text evidence="4">The sequence shown here is derived from an EMBL/GenBank/DDBJ whole genome shotgun (WGS) entry which is preliminary data.</text>
</comment>
<dbReference type="InterPro" id="IPR036069">
    <property type="entry name" value="DUF34/NIF3_sf"/>
</dbReference>
<sequence length="465" mass="49412">MLPPPISHWLSAFSLRNLNRVSCLVRPSPLPAPRNSHTRSGMELKAVVSALEKLAPPSLAESWDNVGLLVEPSPPFAVRSVLLTNDLTEAVLEEALAKKVDFIVSYHPPIFRALKRLTGGWKERVIVKAVEGRVALYSPHTACDCVSGGVNDWLAKAIGPASVSPLSHSLSAQFPGAWAHRVEFSVGSEADLGSILAELNSLQGVDVHYHTARGAGASVLRNLHLPSRYFFALWIHNEGSRSTAPEDSTDRPQGGADVRGTADSPADLSSPYPGGARPAGGRPPGSSWSGAGEQTRVSVNCMAPALTRTMKLLARESAIYRTVQVLQLNKPPVPDAGPGRICTLSDPVTIATAVQRIKTHLRLSHVRLALGARCTLDSLVLSVAVCAGSGSSVLNGVPADLFLTGEMSHHDVLDAVAVGTSVVLCDHSNSERGFLSELKEALTGQLEGKVKVQLSETDRDPLEIV</sequence>
<feature type="compositionally biased region" description="Low complexity" evidence="3">
    <location>
        <begin position="269"/>
        <end position="292"/>
    </location>
</feature>
<protein>
    <recommendedName>
        <fullName evidence="2">NIF3-like protein 1</fullName>
    </recommendedName>
</protein>
<dbReference type="PANTHER" id="PTHR13799">
    <property type="entry name" value="NGG1 INTERACTING FACTOR 3"/>
    <property type="match status" value="1"/>
</dbReference>
<feature type="region of interest" description="Disordered" evidence="3">
    <location>
        <begin position="240"/>
        <end position="292"/>
    </location>
</feature>
<evidence type="ECO:0000256" key="1">
    <source>
        <dbReference type="ARBA" id="ARBA00006964"/>
    </source>
</evidence>
<feature type="non-terminal residue" evidence="4">
    <location>
        <position position="1"/>
    </location>
</feature>
<dbReference type="Pfam" id="PF01784">
    <property type="entry name" value="DUF34_NIF3"/>
    <property type="match status" value="1"/>
</dbReference>
<accession>A0ABS2XH52</accession>
<evidence type="ECO:0000313" key="4">
    <source>
        <dbReference type="EMBL" id="MBN3273605.1"/>
    </source>
</evidence>
<name>A0ABS2XH52_POLSP</name>
<dbReference type="SUPFAM" id="SSF102705">
    <property type="entry name" value="NIF3 (NGG1p interacting factor 3)-like"/>
    <property type="match status" value="1"/>
</dbReference>
<dbReference type="Gene3D" id="3.40.1390.30">
    <property type="entry name" value="NIF3 (NGG1p interacting factor 3)-like"/>
    <property type="match status" value="2"/>
</dbReference>
<feature type="non-terminal residue" evidence="4">
    <location>
        <position position="465"/>
    </location>
</feature>
<reference evidence="4" key="1">
    <citation type="journal article" date="2021" name="Cell">
        <title>Tracing the genetic footprints of vertebrate landing in non-teleost ray-finned fishes.</title>
        <authorList>
            <person name="Bi X."/>
            <person name="Wang K."/>
            <person name="Yang L."/>
            <person name="Pan H."/>
            <person name="Jiang H."/>
            <person name="Wei Q."/>
            <person name="Fang M."/>
            <person name="Yu H."/>
            <person name="Zhu C."/>
            <person name="Cai Y."/>
            <person name="He Y."/>
            <person name="Gan X."/>
            <person name="Zeng H."/>
            <person name="Yu D."/>
            <person name="Zhu Y."/>
            <person name="Jiang H."/>
            <person name="Qiu Q."/>
            <person name="Yang H."/>
            <person name="Zhang Y.E."/>
            <person name="Wang W."/>
            <person name="Zhu M."/>
            <person name="He S."/>
            <person name="Zhang G."/>
        </authorList>
    </citation>
    <scope>NUCLEOTIDE SEQUENCE</scope>
    <source>
        <strain evidence="4">Pddl_001</strain>
    </source>
</reference>
<gene>
    <name evidence="4" type="primary">Nif3l1</name>
    <name evidence="4" type="ORF">GTO93_0019929</name>
</gene>
<evidence type="ECO:0000256" key="3">
    <source>
        <dbReference type="SAM" id="MobiDB-lite"/>
    </source>
</evidence>
<proteinExistence type="inferred from homology"/>
<dbReference type="NCBIfam" id="TIGR00486">
    <property type="entry name" value="YbgI_SA1388"/>
    <property type="match status" value="1"/>
</dbReference>
<dbReference type="Proteomes" id="UP001166093">
    <property type="component" value="Unassembled WGS sequence"/>
</dbReference>
<keyword evidence="5" id="KW-1185">Reference proteome</keyword>
<dbReference type="PANTHER" id="PTHR13799:SF13">
    <property type="entry name" value="NIF3-LIKE PROTEIN 1"/>
    <property type="match status" value="1"/>
</dbReference>
<evidence type="ECO:0000313" key="5">
    <source>
        <dbReference type="Proteomes" id="UP001166093"/>
    </source>
</evidence>
<dbReference type="InterPro" id="IPR002678">
    <property type="entry name" value="DUF34/NIF3"/>
</dbReference>
<comment type="similarity">
    <text evidence="1">Belongs to the GTP cyclohydrolase I type 2/NIF3 family.</text>
</comment>